<dbReference type="EMBL" id="JACHFY010000014">
    <property type="protein sequence ID" value="MBB5254347.1"/>
    <property type="molecule type" value="Genomic_DNA"/>
</dbReference>
<dbReference type="AlphaFoldDB" id="A0A7J9RTK9"/>
<feature type="transmembrane region" description="Helical" evidence="1">
    <location>
        <begin position="79"/>
        <end position="105"/>
    </location>
</feature>
<keyword evidence="1" id="KW-0812">Transmembrane</keyword>
<protein>
    <submittedName>
        <fullName evidence="2">Uncharacterized protein</fullName>
    </submittedName>
</protein>
<keyword evidence="1" id="KW-1133">Transmembrane helix</keyword>
<proteinExistence type="predicted"/>
<feature type="transmembrane region" description="Helical" evidence="1">
    <location>
        <begin position="150"/>
        <end position="169"/>
    </location>
</feature>
<name>A0A7J9RTK9_SULOH</name>
<organism evidence="2 3">
    <name type="scientific">Sulfurisphaera ohwakuensis</name>
    <dbReference type="NCBI Taxonomy" id="69656"/>
    <lineage>
        <taxon>Archaea</taxon>
        <taxon>Thermoproteota</taxon>
        <taxon>Thermoprotei</taxon>
        <taxon>Sulfolobales</taxon>
        <taxon>Sulfolobaceae</taxon>
        <taxon>Sulfurisphaera</taxon>
    </lineage>
</organism>
<comment type="caution">
    <text evidence="2">The sequence shown here is derived from an EMBL/GenBank/DDBJ whole genome shotgun (WGS) entry which is preliminary data.</text>
</comment>
<feature type="transmembrane region" description="Helical" evidence="1">
    <location>
        <begin position="48"/>
        <end position="72"/>
    </location>
</feature>
<sequence length="216" mass="24880">MKSLFIYFLKQLILSEPAIYNMLFGFIISLVISRITNLIVSLNVSENLILSILSVGVSFILLYNFSSLPFFIKFGRLRFGLYLILLYLSGEIVALFYTLLLIILYRFLFSNLATFSIPYFLIMTLLVFLFIVSISTFLSFILTNGRLDSPVIMTIYPIIVVPTFIFSFYKSEVNPLWIFGMMSENIPIPLTVGIIFLVSPIIFIYLLIFLIKKFLS</sequence>
<accession>A0A7J9RTK9</accession>
<keyword evidence="1" id="KW-0472">Membrane</keyword>
<dbReference type="Proteomes" id="UP000582213">
    <property type="component" value="Unassembled WGS sequence"/>
</dbReference>
<dbReference type="RefSeq" id="WP_184651041.1">
    <property type="nucleotide sequence ID" value="NZ_JACHFY010000014.1"/>
</dbReference>
<reference evidence="2 3" key="1">
    <citation type="submission" date="2020-08" db="EMBL/GenBank/DDBJ databases">
        <title>Genomic Encyclopedia of Type Strains, Phase IV (KMG-IV): sequencing the most valuable type-strain genomes for metagenomic binning, comparative biology and taxonomic classification.</title>
        <authorList>
            <person name="Goeker M."/>
        </authorList>
    </citation>
    <scope>NUCLEOTIDE SEQUENCE [LARGE SCALE GENOMIC DNA]</scope>
    <source>
        <strain evidence="2 3">DSM 12421</strain>
    </source>
</reference>
<evidence type="ECO:0000313" key="3">
    <source>
        <dbReference type="Proteomes" id="UP000582213"/>
    </source>
</evidence>
<feature type="transmembrane region" description="Helical" evidence="1">
    <location>
        <begin position="20"/>
        <end position="42"/>
    </location>
</feature>
<evidence type="ECO:0000256" key="1">
    <source>
        <dbReference type="SAM" id="Phobius"/>
    </source>
</evidence>
<feature type="transmembrane region" description="Helical" evidence="1">
    <location>
        <begin position="189"/>
        <end position="211"/>
    </location>
</feature>
<gene>
    <name evidence="2" type="ORF">HNQ62_002121</name>
</gene>
<feature type="transmembrane region" description="Helical" evidence="1">
    <location>
        <begin position="117"/>
        <end position="143"/>
    </location>
</feature>
<evidence type="ECO:0000313" key="2">
    <source>
        <dbReference type="EMBL" id="MBB5254347.1"/>
    </source>
</evidence>